<organism evidence="1">
    <name type="scientific">marine sediment metagenome</name>
    <dbReference type="NCBI Taxonomy" id="412755"/>
    <lineage>
        <taxon>unclassified sequences</taxon>
        <taxon>metagenomes</taxon>
        <taxon>ecological metagenomes</taxon>
    </lineage>
</organism>
<dbReference type="EMBL" id="BARV01004974">
    <property type="protein sequence ID" value="GAI09582.1"/>
    <property type="molecule type" value="Genomic_DNA"/>
</dbReference>
<feature type="non-terminal residue" evidence="1">
    <location>
        <position position="1"/>
    </location>
</feature>
<sequence>WLFAYDYRNRSIHYITGSQREGIELYKLVKQAIKSKRKLARASRYYLSPPNRAHTA</sequence>
<comment type="caution">
    <text evidence="1">The sequence shown here is derived from an EMBL/GenBank/DDBJ whole genome shotgun (WGS) entry which is preliminary data.</text>
</comment>
<accession>X1KR80</accession>
<evidence type="ECO:0000313" key="1">
    <source>
        <dbReference type="EMBL" id="GAI09582.1"/>
    </source>
</evidence>
<proteinExistence type="predicted"/>
<name>X1KR80_9ZZZZ</name>
<gene>
    <name evidence="1" type="ORF">S06H3_10641</name>
</gene>
<dbReference type="AlphaFoldDB" id="X1KR80"/>
<protein>
    <submittedName>
        <fullName evidence="1">Uncharacterized protein</fullName>
    </submittedName>
</protein>
<reference evidence="1" key="1">
    <citation type="journal article" date="2014" name="Front. Microbiol.">
        <title>High frequency of phylogenetically diverse reductive dehalogenase-homologous genes in deep subseafloor sedimentary metagenomes.</title>
        <authorList>
            <person name="Kawai M."/>
            <person name="Futagami T."/>
            <person name="Toyoda A."/>
            <person name="Takaki Y."/>
            <person name="Nishi S."/>
            <person name="Hori S."/>
            <person name="Arai W."/>
            <person name="Tsubouchi T."/>
            <person name="Morono Y."/>
            <person name="Uchiyama I."/>
            <person name="Ito T."/>
            <person name="Fujiyama A."/>
            <person name="Inagaki F."/>
            <person name="Takami H."/>
        </authorList>
    </citation>
    <scope>NUCLEOTIDE SEQUENCE</scope>
    <source>
        <strain evidence="1">Expedition CK06-06</strain>
    </source>
</reference>